<comment type="similarity">
    <text evidence="1">Belongs to the DNAI7 family.</text>
</comment>
<feature type="domain" description="IC97/Casc1 N-terminal" evidence="3">
    <location>
        <begin position="2"/>
        <end position="158"/>
    </location>
</feature>
<protein>
    <recommendedName>
        <fullName evidence="3">IC97/Casc1 N-terminal domain-containing protein</fullName>
    </recommendedName>
</protein>
<evidence type="ECO:0000313" key="4">
    <source>
        <dbReference type="EMBL" id="KAK7478625.1"/>
    </source>
</evidence>
<keyword evidence="5" id="KW-1185">Reference proteome</keyword>
<dbReference type="EMBL" id="JACVVK020000321">
    <property type="protein sequence ID" value="KAK7478625.1"/>
    <property type="molecule type" value="Genomic_DNA"/>
</dbReference>
<feature type="compositionally biased region" description="Acidic residues" evidence="2">
    <location>
        <begin position="221"/>
        <end position="236"/>
    </location>
</feature>
<evidence type="ECO:0000256" key="1">
    <source>
        <dbReference type="ARBA" id="ARBA00024332"/>
    </source>
</evidence>
<feature type="compositionally biased region" description="Basic and acidic residues" evidence="2">
    <location>
        <begin position="327"/>
        <end position="341"/>
    </location>
</feature>
<organism evidence="4 5">
    <name type="scientific">Batillaria attramentaria</name>
    <dbReference type="NCBI Taxonomy" id="370345"/>
    <lineage>
        <taxon>Eukaryota</taxon>
        <taxon>Metazoa</taxon>
        <taxon>Spiralia</taxon>
        <taxon>Lophotrochozoa</taxon>
        <taxon>Mollusca</taxon>
        <taxon>Gastropoda</taxon>
        <taxon>Caenogastropoda</taxon>
        <taxon>Sorbeoconcha</taxon>
        <taxon>Cerithioidea</taxon>
        <taxon>Batillariidae</taxon>
        <taxon>Batillaria</taxon>
    </lineage>
</organism>
<dbReference type="PANTHER" id="PTHR20929:SF11">
    <property type="entry name" value="DYNEIN AXONEMAL INTERMEDIATE CHAIN 7"/>
    <property type="match status" value="1"/>
</dbReference>
<dbReference type="Proteomes" id="UP001519460">
    <property type="component" value="Unassembled WGS sequence"/>
</dbReference>
<dbReference type="InterPro" id="IPR031826">
    <property type="entry name" value="IC97/Casc1_N"/>
</dbReference>
<dbReference type="PRINTS" id="PR02043">
    <property type="entry name" value="CANCERSCCP1"/>
</dbReference>
<sequence length="709" mass="80248">MTELMDMIHTNRKNLQAKDDERRKQAKWDRYMRCDGSPDPTIQGEINTYINLELENKDRDDAESVLKDSQQHLALIAELDFLLADTPLEDLPNQERQRYRETIGELQHLIQTKLGVASLQVLCDASKLQDPETSNLQFTLKNDNVSLCMWGNLSKNPRIKSFEFGEAGFIFDIPKTLTLSSCAIRYMHTKFDHFSSYSKAFYPRRKRREEEVVVAPVEEKPAEEEQPAEGEGGEGEGGEKPEGEESVEEKEDTMTPEPTEWEDFDEEDDVVDLRAYQVVGGVFCFDLLGLPPQPKVCKNWVITQLVDPPELEFLDYVADAPVTSGQEKGKEKEHDKRDEKPPINVTVNLPSDVMFLEEPQVARWDPVKQYWRTDGFSNFAYDEDNRTFKFSVRQFGTLSLLQDTHINMPFQSWELRPHGVNAAVLTIIAAIVELEIEIKDGLCCLSQPADKPELAHILNQWMTPRELVENAPPEVAPSDSIPEDPSTLVGSEVASMNAERSSKQSDRSSVLHTDPPSATSLVRPSGMEPSPSMAMDSKKSKRSSAKKGNKKSRSAGSSKGRFGTPGPIEELPEVEEHKAPHPIVVERMYEQMALVASSMAFSWSKWNSAVDYENVVLQGAEALSDEPLLEEDWGMFLVSKRRFAKLKMSEFDEEFSQEMETDVSFRSNLYHFLQGTGSEAAKERVQETSIEFVDCVHQLLKATQVLTYA</sequence>
<proteinExistence type="inferred from homology"/>
<comment type="caution">
    <text evidence="4">The sequence shown here is derived from an EMBL/GenBank/DDBJ whole genome shotgun (WGS) entry which is preliminary data.</text>
</comment>
<evidence type="ECO:0000256" key="2">
    <source>
        <dbReference type="SAM" id="MobiDB-lite"/>
    </source>
</evidence>
<feature type="compositionally biased region" description="Basic residues" evidence="2">
    <location>
        <begin position="539"/>
        <end position="553"/>
    </location>
</feature>
<dbReference type="InterPro" id="IPR023247">
    <property type="entry name" value="IC97/Dnai7-like"/>
</dbReference>
<dbReference type="AlphaFoldDB" id="A0ABD0JU61"/>
<feature type="region of interest" description="Disordered" evidence="2">
    <location>
        <begin position="1"/>
        <end position="23"/>
    </location>
</feature>
<gene>
    <name evidence="4" type="ORF">BaRGS_00030157</name>
</gene>
<reference evidence="4 5" key="1">
    <citation type="journal article" date="2023" name="Sci. Data">
        <title>Genome assembly of the Korean intertidal mud-creeper Batillaria attramentaria.</title>
        <authorList>
            <person name="Patra A.K."/>
            <person name="Ho P.T."/>
            <person name="Jun S."/>
            <person name="Lee S.J."/>
            <person name="Kim Y."/>
            <person name="Won Y.J."/>
        </authorList>
    </citation>
    <scope>NUCLEOTIDE SEQUENCE [LARGE SCALE GENOMIC DNA]</scope>
    <source>
        <strain evidence="4">Wonlab-2016</strain>
    </source>
</reference>
<name>A0ABD0JU61_9CAEN</name>
<dbReference type="Pfam" id="PF15927">
    <property type="entry name" value="Casc1_N"/>
    <property type="match status" value="1"/>
</dbReference>
<dbReference type="PANTHER" id="PTHR20929">
    <property type="entry name" value="LUNG ADENOMA SUSCEPTIBILITY 1-RELATED"/>
    <property type="match status" value="1"/>
</dbReference>
<feature type="region of interest" description="Disordered" evidence="2">
    <location>
        <begin position="322"/>
        <end position="342"/>
    </location>
</feature>
<feature type="compositionally biased region" description="Polar residues" evidence="2">
    <location>
        <begin position="507"/>
        <end position="522"/>
    </location>
</feature>
<feature type="region of interest" description="Disordered" evidence="2">
    <location>
        <begin position="212"/>
        <end position="267"/>
    </location>
</feature>
<accession>A0ABD0JU61</accession>
<feature type="region of interest" description="Disordered" evidence="2">
    <location>
        <begin position="471"/>
        <end position="575"/>
    </location>
</feature>
<evidence type="ECO:0000259" key="3">
    <source>
        <dbReference type="Pfam" id="PF15927"/>
    </source>
</evidence>
<evidence type="ECO:0000313" key="5">
    <source>
        <dbReference type="Proteomes" id="UP001519460"/>
    </source>
</evidence>